<reference evidence="4 5" key="1">
    <citation type="submission" date="2021-03" db="EMBL/GenBank/DDBJ databases">
        <title>Haloterrigena longa sp. nov. and Haloterrigena limicola sp. nov., extremely halophilic archaea isolated from a salt lake.</title>
        <authorList>
            <person name="Henglin C."/>
        </authorList>
    </citation>
    <scope>NUCLEOTIDE SEQUENCE [LARGE SCALE GENOMIC DNA]</scope>
    <source>
        <strain evidence="4 5">KZCA68</strain>
    </source>
</reference>
<dbReference type="Pfam" id="PF00501">
    <property type="entry name" value="AMP-binding"/>
    <property type="match status" value="1"/>
</dbReference>
<proteinExistence type="predicted"/>
<dbReference type="PROSITE" id="PS00455">
    <property type="entry name" value="AMP_BINDING"/>
    <property type="match status" value="1"/>
</dbReference>
<evidence type="ECO:0000259" key="3">
    <source>
        <dbReference type="Pfam" id="PF13193"/>
    </source>
</evidence>
<dbReference type="GeneID" id="63187562"/>
<dbReference type="KEGG" id="hakz:J0X25_09615"/>
<dbReference type="Proteomes" id="UP000663203">
    <property type="component" value="Chromosome"/>
</dbReference>
<dbReference type="SUPFAM" id="SSF56801">
    <property type="entry name" value="Acetyl-CoA synthetase-like"/>
    <property type="match status" value="1"/>
</dbReference>
<dbReference type="InterPro" id="IPR050237">
    <property type="entry name" value="ATP-dep_AMP-bd_enzyme"/>
</dbReference>
<evidence type="ECO:0000313" key="5">
    <source>
        <dbReference type="Proteomes" id="UP000663203"/>
    </source>
</evidence>
<dbReference type="InterPro" id="IPR042099">
    <property type="entry name" value="ANL_N_sf"/>
</dbReference>
<accession>A0A8A2V734</accession>
<dbReference type="Pfam" id="PF13193">
    <property type="entry name" value="AMP-binding_C"/>
    <property type="match status" value="1"/>
</dbReference>
<feature type="domain" description="AMP-binding enzyme C-terminal" evidence="3">
    <location>
        <begin position="425"/>
        <end position="500"/>
    </location>
</feature>
<dbReference type="InterPro" id="IPR000873">
    <property type="entry name" value="AMP-dep_synth/lig_dom"/>
</dbReference>
<dbReference type="PANTHER" id="PTHR43767">
    <property type="entry name" value="LONG-CHAIN-FATTY-ACID--COA LIGASE"/>
    <property type="match status" value="1"/>
</dbReference>
<organism evidence="4 5">
    <name type="scientific">Haloterrigena alkaliphila</name>
    <dbReference type="NCBI Taxonomy" id="2816475"/>
    <lineage>
        <taxon>Archaea</taxon>
        <taxon>Methanobacteriati</taxon>
        <taxon>Methanobacteriota</taxon>
        <taxon>Stenosarchaea group</taxon>
        <taxon>Halobacteria</taxon>
        <taxon>Halobacteriales</taxon>
        <taxon>Natrialbaceae</taxon>
        <taxon>Haloterrigena</taxon>
    </lineage>
</organism>
<dbReference type="RefSeq" id="WP_207287241.1">
    <property type="nucleotide sequence ID" value="NZ_CP071462.1"/>
</dbReference>
<dbReference type="PANTHER" id="PTHR43767:SF1">
    <property type="entry name" value="NONRIBOSOMAL PEPTIDE SYNTHASE PES1 (EUROFUNG)-RELATED"/>
    <property type="match status" value="1"/>
</dbReference>
<name>A0A8A2V734_9EURY</name>
<protein>
    <submittedName>
        <fullName evidence="4">AMP-binding protein</fullName>
    </submittedName>
</protein>
<evidence type="ECO:0000259" key="2">
    <source>
        <dbReference type="Pfam" id="PF00501"/>
    </source>
</evidence>
<dbReference type="InterPro" id="IPR020845">
    <property type="entry name" value="AMP-binding_CS"/>
</dbReference>
<dbReference type="Gene3D" id="3.30.300.30">
    <property type="match status" value="1"/>
</dbReference>
<dbReference type="InterPro" id="IPR045851">
    <property type="entry name" value="AMP-bd_C_sf"/>
</dbReference>
<feature type="domain" description="AMP-dependent synthetase/ligase" evidence="2">
    <location>
        <begin position="7"/>
        <end position="374"/>
    </location>
</feature>
<gene>
    <name evidence="4" type="ORF">J0X25_09615</name>
</gene>
<sequence length="514" mass="56786">MEFIDTFNRTVRRHASETAVVTDDGRSMTYGELDDRTTRLANALDERVPERRTATLAVNGPMPIEMMIAGQKRGRGNVQLPFRDSPGALASMLEPTDAAILVFDDANADKALEVLERTEIELGVHAGERSIDREDVESYDVVLSDASTDDVEPHPDYEHGVFYTSGTTSKPKAVLFGQEELWHGSTQVIMEMGIEETDTALVTTPWYHMVTCDAWILPHIQAGATLVVQSDFDPDETLQFIAEHDVTGLLAVPTQLHGIADRQREAGYDIDTLSYIRTGGSIVTERLVEKASEQLTDGVYNTYGLTEGGPNLTFAHPSVQEEHTGSIGKESFVSEVRVVEAADPDEDPDPDATVGPGGTGEVLVRGPGTCDGYLDRPEATERLLVDDEWIRTGDVAEVDEDGFLYIVGRVDNMIVSGGENIYPEEVEEVVETYEGVDEAVVVGLEDEQWGHRVACVVCTNEDIETDDLDRFCTEHDHLANFKRPREYVVTTESLPRTDTGTVERETVYTEFFGE</sequence>
<feature type="region of interest" description="Disordered" evidence="1">
    <location>
        <begin position="341"/>
        <end position="371"/>
    </location>
</feature>
<dbReference type="AlphaFoldDB" id="A0A8A2V734"/>
<keyword evidence="5" id="KW-1185">Reference proteome</keyword>
<evidence type="ECO:0000256" key="1">
    <source>
        <dbReference type="SAM" id="MobiDB-lite"/>
    </source>
</evidence>
<dbReference type="InterPro" id="IPR025110">
    <property type="entry name" value="AMP-bd_C"/>
</dbReference>
<evidence type="ECO:0000313" key="4">
    <source>
        <dbReference type="EMBL" id="QSW97679.1"/>
    </source>
</evidence>
<dbReference type="Gene3D" id="3.40.50.12780">
    <property type="entry name" value="N-terminal domain of ligase-like"/>
    <property type="match status" value="1"/>
</dbReference>
<dbReference type="GO" id="GO:0016878">
    <property type="term" value="F:acid-thiol ligase activity"/>
    <property type="evidence" value="ECO:0007669"/>
    <property type="project" value="UniProtKB-ARBA"/>
</dbReference>
<dbReference type="EMBL" id="CP071462">
    <property type="protein sequence ID" value="QSW97679.1"/>
    <property type="molecule type" value="Genomic_DNA"/>
</dbReference>